<accession>A0A915LYJ2</accession>
<sequence>MKTISLSIQFQIYNFDKICDTLQYKRCPLHLTSPRHSHLGLPNVGWELVVHKVLSSNEVEIWLCQMGPRSLDDSVNTKYHIYAIKGNQQIDIARSKSELESQENLGYTIIPLSKIIDHGANLGLLDLNCDIEADCYNPTENLKNKYQKINEIIKAHRCVLAENSQVFRTMFEQTGMIDSQKVWRSHNHRCFSRMCPCNVAVFYSGCLPSSITCAHDVFAIAHKYEVEPLKYECEIIISSQISDKNFLQYCEIISLYGSPTVEKVASFKEALVNESNQLFEPNKLRDRKCENFQSMP</sequence>
<protein>
    <submittedName>
        <fullName evidence="3">BTB domain-containing protein</fullName>
    </submittedName>
</protein>
<dbReference type="PROSITE" id="PS50097">
    <property type="entry name" value="BTB"/>
    <property type="match status" value="1"/>
</dbReference>
<dbReference type="InterPro" id="IPR000210">
    <property type="entry name" value="BTB/POZ_dom"/>
</dbReference>
<dbReference type="InterPro" id="IPR011333">
    <property type="entry name" value="SKP1/BTB/POZ_sf"/>
</dbReference>
<proteinExistence type="predicted"/>
<dbReference type="Gene3D" id="3.30.710.10">
    <property type="entry name" value="Potassium Channel Kv1.1, Chain A"/>
    <property type="match status" value="1"/>
</dbReference>
<dbReference type="Proteomes" id="UP000887561">
    <property type="component" value="Unplaced"/>
</dbReference>
<evidence type="ECO:0000313" key="3">
    <source>
        <dbReference type="WBParaSite" id="scaffold2127_cov154.g4306"/>
    </source>
</evidence>
<dbReference type="AlphaFoldDB" id="A0A915LYJ2"/>
<dbReference type="SUPFAM" id="SSF54695">
    <property type="entry name" value="POZ domain"/>
    <property type="match status" value="1"/>
</dbReference>
<dbReference type="Pfam" id="PF00651">
    <property type="entry name" value="BTB"/>
    <property type="match status" value="1"/>
</dbReference>
<evidence type="ECO:0000313" key="2">
    <source>
        <dbReference type="Proteomes" id="UP000887561"/>
    </source>
</evidence>
<organism evidence="2 3">
    <name type="scientific">Meloidogyne javanica</name>
    <name type="common">Root-knot nematode worm</name>
    <dbReference type="NCBI Taxonomy" id="6303"/>
    <lineage>
        <taxon>Eukaryota</taxon>
        <taxon>Metazoa</taxon>
        <taxon>Ecdysozoa</taxon>
        <taxon>Nematoda</taxon>
        <taxon>Chromadorea</taxon>
        <taxon>Rhabditida</taxon>
        <taxon>Tylenchina</taxon>
        <taxon>Tylenchomorpha</taxon>
        <taxon>Tylenchoidea</taxon>
        <taxon>Meloidogynidae</taxon>
        <taxon>Meloidogyninae</taxon>
        <taxon>Meloidogyne</taxon>
        <taxon>Meloidogyne incognita group</taxon>
    </lineage>
</organism>
<evidence type="ECO:0000259" key="1">
    <source>
        <dbReference type="PROSITE" id="PS50097"/>
    </source>
</evidence>
<reference evidence="3" key="1">
    <citation type="submission" date="2022-11" db="UniProtKB">
        <authorList>
            <consortium name="WormBaseParasite"/>
        </authorList>
    </citation>
    <scope>IDENTIFICATION</scope>
</reference>
<name>A0A915LYJ2_MELJA</name>
<feature type="domain" description="BTB" evidence="1">
    <location>
        <begin position="129"/>
        <end position="173"/>
    </location>
</feature>
<dbReference type="PANTHER" id="PTHR24413">
    <property type="entry name" value="SPECKLE-TYPE POZ PROTEIN"/>
    <property type="match status" value="1"/>
</dbReference>
<dbReference type="WBParaSite" id="scaffold2127_cov154.g4306">
    <property type="protein sequence ID" value="scaffold2127_cov154.g4306"/>
    <property type="gene ID" value="scaffold2127_cov154.g4306"/>
</dbReference>
<keyword evidence="2" id="KW-1185">Reference proteome</keyword>
<dbReference type="CDD" id="cd18186">
    <property type="entry name" value="BTB_POZ_ZBTB_KLHL-like"/>
    <property type="match status" value="1"/>
</dbReference>